<protein>
    <submittedName>
        <fullName evidence="2">Transposase</fullName>
    </submittedName>
</protein>
<dbReference type="GO" id="GO:0006313">
    <property type="term" value="P:DNA transposition"/>
    <property type="evidence" value="ECO:0007669"/>
    <property type="project" value="InterPro"/>
</dbReference>
<dbReference type="AlphaFoldDB" id="A0A1H4G7L7"/>
<dbReference type="Proteomes" id="UP000198584">
    <property type="component" value="Unassembled WGS sequence"/>
</dbReference>
<dbReference type="STRING" id="571932.SAMN05421743_11455"/>
<dbReference type="PANTHER" id="PTHR33055">
    <property type="entry name" value="TRANSPOSASE FOR INSERTION SEQUENCE ELEMENT IS1111A"/>
    <property type="match status" value="1"/>
</dbReference>
<evidence type="ECO:0000259" key="1">
    <source>
        <dbReference type="Pfam" id="PF01548"/>
    </source>
</evidence>
<dbReference type="InterPro" id="IPR047650">
    <property type="entry name" value="Transpos_IS110"/>
</dbReference>
<feature type="domain" description="Transposase IS110-like N-terminal" evidence="1">
    <location>
        <begin position="5"/>
        <end position="164"/>
    </location>
</feature>
<keyword evidence="3" id="KW-1185">Reference proteome</keyword>
<accession>A0A1H4G7L7</accession>
<dbReference type="PANTHER" id="PTHR33055:SF17">
    <property type="entry name" value="THIRD ORF IN TRANSPOSON ISC1491"/>
    <property type="match status" value="1"/>
</dbReference>
<dbReference type="Pfam" id="PF01548">
    <property type="entry name" value="DEDD_Tnp_IS110"/>
    <property type="match status" value="1"/>
</dbReference>
<gene>
    <name evidence="2" type="ORF">SAMN05421743_11455</name>
</gene>
<organism evidence="2 3">
    <name type="scientific">Thalassobacillus cyri</name>
    <dbReference type="NCBI Taxonomy" id="571932"/>
    <lineage>
        <taxon>Bacteria</taxon>
        <taxon>Bacillati</taxon>
        <taxon>Bacillota</taxon>
        <taxon>Bacilli</taxon>
        <taxon>Bacillales</taxon>
        <taxon>Bacillaceae</taxon>
        <taxon>Thalassobacillus</taxon>
    </lineage>
</organism>
<proteinExistence type="predicted"/>
<name>A0A1H4G7L7_9BACI</name>
<dbReference type="InterPro" id="IPR002525">
    <property type="entry name" value="Transp_IS110-like_N"/>
</dbReference>
<dbReference type="GO" id="GO:0003677">
    <property type="term" value="F:DNA binding"/>
    <property type="evidence" value="ECO:0007669"/>
    <property type="project" value="InterPro"/>
</dbReference>
<sequence>MDPVIGLDIAKGKSQVQAFLQKKDPYKKSFVFEHNILGLHDFYRFWLEVEEITGRPPVVIFESTGHYHEPVLQFLEDYKIIYYLVNPILSHEAKKMSLRKVKTDAIDAFRLGELYYLYDDLQPFKKKAVKIMNLRNLTRQHDALTGTYVQIKLQFQTVLDQVFPEYKTVFGAL</sequence>
<dbReference type="GO" id="GO:0004803">
    <property type="term" value="F:transposase activity"/>
    <property type="evidence" value="ECO:0007669"/>
    <property type="project" value="InterPro"/>
</dbReference>
<dbReference type="OrthoDB" id="9790935at2"/>
<evidence type="ECO:0000313" key="3">
    <source>
        <dbReference type="Proteomes" id="UP000198584"/>
    </source>
</evidence>
<dbReference type="EMBL" id="FNQR01000014">
    <property type="protein sequence ID" value="SEB05271.1"/>
    <property type="molecule type" value="Genomic_DNA"/>
</dbReference>
<evidence type="ECO:0000313" key="2">
    <source>
        <dbReference type="EMBL" id="SEB05271.1"/>
    </source>
</evidence>
<reference evidence="2 3" key="1">
    <citation type="submission" date="2016-10" db="EMBL/GenBank/DDBJ databases">
        <authorList>
            <person name="de Groot N.N."/>
        </authorList>
    </citation>
    <scope>NUCLEOTIDE SEQUENCE [LARGE SCALE GENOMIC DNA]</scope>
    <source>
        <strain evidence="2 3">CCM7597</strain>
    </source>
</reference>